<evidence type="ECO:0000256" key="3">
    <source>
        <dbReference type="ARBA" id="ARBA00023125"/>
    </source>
</evidence>
<keyword evidence="3" id="KW-0238">DNA-binding</keyword>
<comment type="similarity">
    <text evidence="1">Belongs to the LysR transcriptional regulatory family.</text>
</comment>
<dbReference type="Pfam" id="PF03466">
    <property type="entry name" value="LysR_substrate"/>
    <property type="match status" value="1"/>
</dbReference>
<sequence length="326" mass="35523">MDLLQLRYFQVVARYEHISRAAAELRVAQPSLSRVIARLEAELGTPLFDRRGRRIRLNAYGVTFLRYVERGLGALDDGRRAVRDARDQVLGRVAIAAETLLTLSHLLGNFRAAHPRADVLLYQATAPEMERRLRAREVDFCLASQPLTGPNLRSVELVREEVLLAVPLGHRLAGRERVTVAEIVDEPFVTTRVGTWTRALLERLFAAEGRTPVLSCEGDEQGATGDLIGAGLGIGLVPEMSRRLVARVPAVWLRLDAPDCHRVLSLVWDEDAYVSAAALTFREFVTGRPFASHGLPGAPQRSGDGCPAAEGADGRPDGVAPCGGGV</sequence>
<comment type="caution">
    <text evidence="7">The sequence shown here is derived from an EMBL/GenBank/DDBJ whole genome shotgun (WGS) entry which is preliminary data.</text>
</comment>
<dbReference type="PANTHER" id="PTHR30346">
    <property type="entry name" value="TRANSCRIPTIONAL DUAL REGULATOR HCAR-RELATED"/>
    <property type="match status" value="1"/>
</dbReference>
<dbReference type="PRINTS" id="PR00039">
    <property type="entry name" value="HTHLYSR"/>
</dbReference>
<keyword evidence="2" id="KW-0805">Transcription regulation</keyword>
<organism evidence="7 8">
    <name type="scientific">Streptomyces lunalinharesii</name>
    <dbReference type="NCBI Taxonomy" id="333384"/>
    <lineage>
        <taxon>Bacteria</taxon>
        <taxon>Bacillati</taxon>
        <taxon>Actinomycetota</taxon>
        <taxon>Actinomycetes</taxon>
        <taxon>Kitasatosporales</taxon>
        <taxon>Streptomycetaceae</taxon>
        <taxon>Streptomyces</taxon>
    </lineage>
</organism>
<dbReference type="InterPro" id="IPR005119">
    <property type="entry name" value="LysR_subst-bd"/>
</dbReference>
<evidence type="ECO:0000259" key="6">
    <source>
        <dbReference type="PROSITE" id="PS50931"/>
    </source>
</evidence>
<evidence type="ECO:0000313" key="8">
    <source>
        <dbReference type="Proteomes" id="UP001500994"/>
    </source>
</evidence>
<dbReference type="Pfam" id="PF00126">
    <property type="entry name" value="HTH_1"/>
    <property type="match status" value="1"/>
</dbReference>
<feature type="domain" description="HTH lysR-type" evidence="6">
    <location>
        <begin position="1"/>
        <end position="58"/>
    </location>
</feature>
<dbReference type="RefSeq" id="WP_344573241.1">
    <property type="nucleotide sequence ID" value="NZ_BAAARK010000001.1"/>
</dbReference>
<keyword evidence="8" id="KW-1185">Reference proteome</keyword>
<evidence type="ECO:0000256" key="2">
    <source>
        <dbReference type="ARBA" id="ARBA00023015"/>
    </source>
</evidence>
<dbReference type="InterPro" id="IPR036388">
    <property type="entry name" value="WH-like_DNA-bd_sf"/>
</dbReference>
<name>A0ABP6DKV3_9ACTN</name>
<evidence type="ECO:0000313" key="7">
    <source>
        <dbReference type="EMBL" id="GAA2646213.1"/>
    </source>
</evidence>
<dbReference type="PANTHER" id="PTHR30346:SF28">
    <property type="entry name" value="HTH-TYPE TRANSCRIPTIONAL REGULATOR CYNR"/>
    <property type="match status" value="1"/>
</dbReference>
<dbReference type="SUPFAM" id="SSF53850">
    <property type="entry name" value="Periplasmic binding protein-like II"/>
    <property type="match status" value="1"/>
</dbReference>
<feature type="region of interest" description="Disordered" evidence="5">
    <location>
        <begin position="292"/>
        <end position="326"/>
    </location>
</feature>
<evidence type="ECO:0000256" key="4">
    <source>
        <dbReference type="ARBA" id="ARBA00023163"/>
    </source>
</evidence>
<dbReference type="SUPFAM" id="SSF46785">
    <property type="entry name" value="Winged helix' DNA-binding domain"/>
    <property type="match status" value="1"/>
</dbReference>
<accession>A0ABP6DKV3</accession>
<dbReference type="Gene3D" id="3.40.190.290">
    <property type="match status" value="1"/>
</dbReference>
<protein>
    <submittedName>
        <fullName evidence="7">LysR substrate-binding domain-containing protein</fullName>
    </submittedName>
</protein>
<proteinExistence type="inferred from homology"/>
<dbReference type="Gene3D" id="1.10.10.10">
    <property type="entry name" value="Winged helix-like DNA-binding domain superfamily/Winged helix DNA-binding domain"/>
    <property type="match status" value="1"/>
</dbReference>
<evidence type="ECO:0000256" key="5">
    <source>
        <dbReference type="SAM" id="MobiDB-lite"/>
    </source>
</evidence>
<dbReference type="InterPro" id="IPR000847">
    <property type="entry name" value="LysR_HTH_N"/>
</dbReference>
<reference evidence="8" key="1">
    <citation type="journal article" date="2019" name="Int. J. Syst. Evol. Microbiol.">
        <title>The Global Catalogue of Microorganisms (GCM) 10K type strain sequencing project: providing services to taxonomists for standard genome sequencing and annotation.</title>
        <authorList>
            <consortium name="The Broad Institute Genomics Platform"/>
            <consortium name="The Broad Institute Genome Sequencing Center for Infectious Disease"/>
            <person name="Wu L."/>
            <person name="Ma J."/>
        </authorList>
    </citation>
    <scope>NUCLEOTIDE SEQUENCE [LARGE SCALE GENOMIC DNA]</scope>
    <source>
        <strain evidence="8">JCM 16374</strain>
    </source>
</reference>
<gene>
    <name evidence="7" type="ORF">GCM10009864_05780</name>
</gene>
<dbReference type="Proteomes" id="UP001500994">
    <property type="component" value="Unassembled WGS sequence"/>
</dbReference>
<dbReference type="InterPro" id="IPR036390">
    <property type="entry name" value="WH_DNA-bd_sf"/>
</dbReference>
<evidence type="ECO:0000256" key="1">
    <source>
        <dbReference type="ARBA" id="ARBA00009437"/>
    </source>
</evidence>
<dbReference type="EMBL" id="BAAARK010000001">
    <property type="protein sequence ID" value="GAA2646213.1"/>
    <property type="molecule type" value="Genomic_DNA"/>
</dbReference>
<keyword evidence="4" id="KW-0804">Transcription</keyword>
<dbReference type="PROSITE" id="PS50931">
    <property type="entry name" value="HTH_LYSR"/>
    <property type="match status" value="1"/>
</dbReference>